<gene>
    <name evidence="2" type="ORF">GCM10009539_11040</name>
</gene>
<evidence type="ECO:0000313" key="2">
    <source>
        <dbReference type="EMBL" id="GAA0227358.1"/>
    </source>
</evidence>
<protein>
    <submittedName>
        <fullName evidence="2">Uncharacterized protein</fullName>
    </submittedName>
</protein>
<comment type="caution">
    <text evidence="2">The sequence shown here is derived from an EMBL/GenBank/DDBJ whole genome shotgun (WGS) entry which is preliminary data.</text>
</comment>
<accession>A0ABP3DAA9</accession>
<name>A0ABP3DAA9_9ACTN</name>
<feature type="compositionally biased region" description="Basic residues" evidence="1">
    <location>
        <begin position="31"/>
        <end position="43"/>
    </location>
</feature>
<organism evidence="2 3">
    <name type="scientific">Cryptosporangium japonicum</name>
    <dbReference type="NCBI Taxonomy" id="80872"/>
    <lineage>
        <taxon>Bacteria</taxon>
        <taxon>Bacillati</taxon>
        <taxon>Actinomycetota</taxon>
        <taxon>Actinomycetes</taxon>
        <taxon>Cryptosporangiales</taxon>
        <taxon>Cryptosporangiaceae</taxon>
        <taxon>Cryptosporangium</taxon>
    </lineage>
</organism>
<keyword evidence="3" id="KW-1185">Reference proteome</keyword>
<feature type="compositionally biased region" description="Basic and acidic residues" evidence="1">
    <location>
        <begin position="16"/>
        <end position="30"/>
    </location>
</feature>
<dbReference type="EMBL" id="BAAAGX010000006">
    <property type="protein sequence ID" value="GAA0227358.1"/>
    <property type="molecule type" value="Genomic_DNA"/>
</dbReference>
<proteinExistence type="predicted"/>
<reference evidence="3" key="1">
    <citation type="journal article" date="2019" name="Int. J. Syst. Evol. Microbiol.">
        <title>The Global Catalogue of Microorganisms (GCM) 10K type strain sequencing project: providing services to taxonomists for standard genome sequencing and annotation.</title>
        <authorList>
            <consortium name="The Broad Institute Genomics Platform"/>
            <consortium name="The Broad Institute Genome Sequencing Center for Infectious Disease"/>
            <person name="Wu L."/>
            <person name="Ma J."/>
        </authorList>
    </citation>
    <scope>NUCLEOTIDE SEQUENCE [LARGE SCALE GENOMIC DNA]</scope>
    <source>
        <strain evidence="3">JCM 10425</strain>
    </source>
</reference>
<dbReference type="Proteomes" id="UP001500967">
    <property type="component" value="Unassembled WGS sequence"/>
</dbReference>
<sequence>MARLPTTGSRHRRGCQRRETPAARDSDGERLRRHRLRRHRRAANGKPTPADSRSQQRIRQLPAGKKTTTGSENHGEKAPTPRELGMINTYRIGDHRVSTAGLPTGREPITGRYPPRGDDSGHMNEELMA</sequence>
<evidence type="ECO:0000256" key="1">
    <source>
        <dbReference type="SAM" id="MobiDB-lite"/>
    </source>
</evidence>
<evidence type="ECO:0000313" key="3">
    <source>
        <dbReference type="Proteomes" id="UP001500967"/>
    </source>
</evidence>
<feature type="compositionally biased region" description="Basic and acidic residues" evidence="1">
    <location>
        <begin position="115"/>
        <end position="129"/>
    </location>
</feature>
<feature type="region of interest" description="Disordered" evidence="1">
    <location>
        <begin position="1"/>
        <end position="129"/>
    </location>
</feature>